<evidence type="ECO:0000256" key="7">
    <source>
        <dbReference type="RuleBase" id="RU361153"/>
    </source>
</evidence>
<reference evidence="9" key="1">
    <citation type="submission" date="2023-10" db="EMBL/GenBank/DDBJ databases">
        <title>Genome assembly of Pristionchus species.</title>
        <authorList>
            <person name="Yoshida K."/>
            <person name="Sommer R.J."/>
        </authorList>
    </citation>
    <scope>NUCLEOTIDE SEQUENCE</scope>
    <source>
        <strain evidence="9">RS5133</strain>
    </source>
</reference>
<evidence type="ECO:0000313" key="10">
    <source>
        <dbReference type="Proteomes" id="UP001432322"/>
    </source>
</evidence>
<keyword evidence="3" id="KW-0136">Cellulose degradation</keyword>
<feature type="domain" description="Glycoside hydrolase family 5" evidence="8">
    <location>
        <begin position="10"/>
        <end position="202"/>
    </location>
</feature>
<dbReference type="EMBL" id="BTSY01000001">
    <property type="protein sequence ID" value="GMT11469.1"/>
    <property type="molecule type" value="Genomic_DNA"/>
</dbReference>
<keyword evidence="4" id="KW-0119">Carbohydrate metabolism</keyword>
<sequence length="206" mass="23328">ILGFPLLLKGVNYFGFETESYAPHGLWLHDLDFYLDFIKQNDFNAIRVPFSLDMVNDPEPNLNCTTREQLLLCGKSAMELLDVFIDRAAQRGLLIILDNHCITPAGGVSELWYNVEYPEEEVIKLLRHLTDRYKHSWNVFAIDLKNENHDSATWGNSSEATDWNKGAERIISSISSSFSGLFFVGGIDWGSNFKDALEFPIDTGSS</sequence>
<keyword evidence="5 7" id="KW-0326">Glycosidase</keyword>
<evidence type="ECO:0000256" key="4">
    <source>
        <dbReference type="ARBA" id="ARBA00023277"/>
    </source>
</evidence>
<evidence type="ECO:0000256" key="1">
    <source>
        <dbReference type="ARBA" id="ARBA00005641"/>
    </source>
</evidence>
<dbReference type="PANTHER" id="PTHR35923">
    <property type="entry name" value="MAJOR EXTRACELLULAR ENDOGLUCANASE"/>
    <property type="match status" value="1"/>
</dbReference>
<protein>
    <recommendedName>
        <fullName evidence="8">Glycoside hydrolase family 5 domain-containing protein</fullName>
    </recommendedName>
</protein>
<dbReference type="GO" id="GO:0004553">
    <property type="term" value="F:hydrolase activity, hydrolyzing O-glycosyl compounds"/>
    <property type="evidence" value="ECO:0007669"/>
    <property type="project" value="InterPro"/>
</dbReference>
<dbReference type="Proteomes" id="UP001432322">
    <property type="component" value="Unassembled WGS sequence"/>
</dbReference>
<dbReference type="Pfam" id="PF00150">
    <property type="entry name" value="Cellulase"/>
    <property type="match status" value="1"/>
</dbReference>
<evidence type="ECO:0000259" key="8">
    <source>
        <dbReference type="Pfam" id="PF00150"/>
    </source>
</evidence>
<keyword evidence="6" id="KW-0624">Polysaccharide degradation</keyword>
<dbReference type="Gene3D" id="3.20.20.80">
    <property type="entry name" value="Glycosidases"/>
    <property type="match status" value="1"/>
</dbReference>
<evidence type="ECO:0000256" key="3">
    <source>
        <dbReference type="ARBA" id="ARBA00023001"/>
    </source>
</evidence>
<dbReference type="SUPFAM" id="SSF51445">
    <property type="entry name" value="(Trans)glycosidases"/>
    <property type="match status" value="1"/>
</dbReference>
<accession>A0AAV5V0G3</accession>
<dbReference type="InterPro" id="IPR001547">
    <property type="entry name" value="Glyco_hydro_5"/>
</dbReference>
<comment type="caution">
    <text evidence="9">The sequence shown here is derived from an EMBL/GenBank/DDBJ whole genome shotgun (WGS) entry which is preliminary data.</text>
</comment>
<evidence type="ECO:0000313" key="9">
    <source>
        <dbReference type="EMBL" id="GMT11469.1"/>
    </source>
</evidence>
<organism evidence="9 10">
    <name type="scientific">Pristionchus fissidentatus</name>
    <dbReference type="NCBI Taxonomy" id="1538716"/>
    <lineage>
        <taxon>Eukaryota</taxon>
        <taxon>Metazoa</taxon>
        <taxon>Ecdysozoa</taxon>
        <taxon>Nematoda</taxon>
        <taxon>Chromadorea</taxon>
        <taxon>Rhabditida</taxon>
        <taxon>Rhabditina</taxon>
        <taxon>Diplogasteromorpha</taxon>
        <taxon>Diplogasteroidea</taxon>
        <taxon>Neodiplogasteridae</taxon>
        <taxon>Pristionchus</taxon>
    </lineage>
</organism>
<feature type="non-terminal residue" evidence="9">
    <location>
        <position position="206"/>
    </location>
</feature>
<evidence type="ECO:0000256" key="6">
    <source>
        <dbReference type="ARBA" id="ARBA00023326"/>
    </source>
</evidence>
<keyword evidence="2 7" id="KW-0378">Hydrolase</keyword>
<dbReference type="GO" id="GO:0030245">
    <property type="term" value="P:cellulose catabolic process"/>
    <property type="evidence" value="ECO:0007669"/>
    <property type="project" value="UniProtKB-KW"/>
</dbReference>
<name>A0AAV5V0G3_9BILA</name>
<keyword evidence="10" id="KW-1185">Reference proteome</keyword>
<dbReference type="PANTHER" id="PTHR35923:SF2">
    <property type="entry name" value="ENDOGLUCANASE"/>
    <property type="match status" value="1"/>
</dbReference>
<dbReference type="AlphaFoldDB" id="A0AAV5V0G3"/>
<feature type="non-terminal residue" evidence="9">
    <location>
        <position position="1"/>
    </location>
</feature>
<comment type="similarity">
    <text evidence="1 7">Belongs to the glycosyl hydrolase 5 (cellulase A) family.</text>
</comment>
<gene>
    <name evidence="9" type="ORF">PFISCL1PPCAC_2766</name>
</gene>
<evidence type="ECO:0000256" key="5">
    <source>
        <dbReference type="ARBA" id="ARBA00023295"/>
    </source>
</evidence>
<proteinExistence type="inferred from homology"/>
<evidence type="ECO:0000256" key="2">
    <source>
        <dbReference type="ARBA" id="ARBA00022801"/>
    </source>
</evidence>
<dbReference type="InterPro" id="IPR017853">
    <property type="entry name" value="GH"/>
</dbReference>